<dbReference type="InterPro" id="IPR011990">
    <property type="entry name" value="TPR-like_helical_dom_sf"/>
</dbReference>
<feature type="repeat" description="TPR" evidence="3">
    <location>
        <begin position="158"/>
        <end position="191"/>
    </location>
</feature>
<keyword evidence="4" id="KW-0175">Coiled coil</keyword>
<evidence type="ECO:0000256" key="4">
    <source>
        <dbReference type="SAM" id="Coils"/>
    </source>
</evidence>
<evidence type="ECO:0000256" key="1">
    <source>
        <dbReference type="ARBA" id="ARBA00022737"/>
    </source>
</evidence>
<proteinExistence type="predicted"/>
<dbReference type="EMBL" id="JACEGA010000001">
    <property type="protein sequence ID" value="MBB2181985.1"/>
    <property type="molecule type" value="Genomic_DNA"/>
</dbReference>
<dbReference type="InterPro" id="IPR019734">
    <property type="entry name" value="TPR_rpt"/>
</dbReference>
<evidence type="ECO:0000256" key="3">
    <source>
        <dbReference type="PROSITE-ProRule" id="PRU00339"/>
    </source>
</evidence>
<reference evidence="6 7" key="1">
    <citation type="submission" date="2020-07" db="EMBL/GenBank/DDBJ databases">
        <title>Characterization and genome sequencing of isolate MD1, a novel member within the family Lachnospiraceae.</title>
        <authorList>
            <person name="Rettenmaier R."/>
            <person name="Di Bello L."/>
            <person name="Zinser C."/>
            <person name="Scheitz K."/>
            <person name="Liebl W."/>
            <person name="Zverlov V."/>
        </authorList>
    </citation>
    <scope>NUCLEOTIDE SEQUENCE [LARGE SCALE GENOMIC DNA]</scope>
    <source>
        <strain evidence="6 7">MD1</strain>
    </source>
</reference>
<keyword evidence="5" id="KW-1133">Transmembrane helix</keyword>
<dbReference type="SMART" id="SM00028">
    <property type="entry name" value="TPR"/>
    <property type="match status" value="6"/>
</dbReference>
<accession>A0A839JWD1</accession>
<dbReference type="PANTHER" id="PTHR44858:SF1">
    <property type="entry name" value="UDP-N-ACETYLGLUCOSAMINE--PEPTIDE N-ACETYLGLUCOSAMINYLTRANSFERASE SPINDLY-RELATED"/>
    <property type="match status" value="1"/>
</dbReference>
<evidence type="ECO:0000313" key="6">
    <source>
        <dbReference type="EMBL" id="MBB2181985.1"/>
    </source>
</evidence>
<dbReference type="AlphaFoldDB" id="A0A839JWD1"/>
<dbReference type="PROSITE" id="PS50005">
    <property type="entry name" value="TPR"/>
    <property type="match status" value="2"/>
</dbReference>
<dbReference type="Pfam" id="PF13181">
    <property type="entry name" value="TPR_8"/>
    <property type="match status" value="1"/>
</dbReference>
<evidence type="ECO:0000256" key="5">
    <source>
        <dbReference type="SAM" id="Phobius"/>
    </source>
</evidence>
<feature type="transmembrane region" description="Helical" evidence="5">
    <location>
        <begin position="237"/>
        <end position="259"/>
    </location>
</feature>
<feature type="coiled-coil region" evidence="4">
    <location>
        <begin position="284"/>
        <end position="321"/>
    </location>
</feature>
<dbReference type="Proteomes" id="UP000574276">
    <property type="component" value="Unassembled WGS sequence"/>
</dbReference>
<sequence length="465" mass="52663">MICPNCGSNMSDKKKRCERCGTDLTIYKKIYNTSNVYYNDGLAKAKVRDLSGATVALRRCLELNKLNTNARNLLGLVYYEMGETVAALSEWVISKHFQPKNNDADEYIEKVQSNPTRLDALNQAIKRYNTALGLAVAESDDLAIIQLKKVVTLNPHFIRAYQLLALLHMKIGENERARKYLLKAAKIDVSNTTTLRYLRELEGPAVTKDMDSNPEAESPITASIMPINSYREDKPNIMAFVNLVVGVVIGVAVMAFLVLPTIKNKAKEENNSNIVDYGTELAKIEEKDETIRTLQTEKDELTEQIEQLKAQIETYEAVEDNPELYDPLFTSAELYIEELSKPEKERDFTSIVDKLLDINDSEYETEASKALLESIRQATYSSAAVDQYEKGHALYTDGKYDEALVELLKAMTLNPEDASTIYFIARTYHRLDDKVNAALYYNMVISEFPDTKRASEAKSYLRQVQ</sequence>
<dbReference type="SUPFAM" id="SSF48452">
    <property type="entry name" value="TPR-like"/>
    <property type="match status" value="2"/>
</dbReference>
<keyword evidence="2 3" id="KW-0802">TPR repeat</keyword>
<evidence type="ECO:0000313" key="7">
    <source>
        <dbReference type="Proteomes" id="UP000574276"/>
    </source>
</evidence>
<dbReference type="RefSeq" id="WP_228351721.1">
    <property type="nucleotide sequence ID" value="NZ_JACEGA010000001.1"/>
</dbReference>
<keyword evidence="1" id="KW-0677">Repeat</keyword>
<gene>
    <name evidence="6" type="ORF">H0486_03735</name>
</gene>
<evidence type="ECO:0000256" key="2">
    <source>
        <dbReference type="ARBA" id="ARBA00022803"/>
    </source>
</evidence>
<keyword evidence="5" id="KW-0472">Membrane</keyword>
<comment type="caution">
    <text evidence="6">The sequence shown here is derived from an EMBL/GenBank/DDBJ whole genome shotgun (WGS) entry which is preliminary data.</text>
</comment>
<dbReference type="PANTHER" id="PTHR44858">
    <property type="entry name" value="TETRATRICOPEPTIDE REPEAT PROTEIN 6"/>
    <property type="match status" value="1"/>
</dbReference>
<dbReference type="InterPro" id="IPR050498">
    <property type="entry name" value="Ycf3"/>
</dbReference>
<keyword evidence="7" id="KW-1185">Reference proteome</keyword>
<organism evidence="6 7">
    <name type="scientific">Variimorphobacter saccharofermentans</name>
    <dbReference type="NCBI Taxonomy" id="2755051"/>
    <lineage>
        <taxon>Bacteria</taxon>
        <taxon>Bacillati</taxon>
        <taxon>Bacillota</taxon>
        <taxon>Clostridia</taxon>
        <taxon>Lachnospirales</taxon>
        <taxon>Lachnospiraceae</taxon>
        <taxon>Variimorphobacter</taxon>
    </lineage>
</organism>
<name>A0A839JWD1_9FIRM</name>
<keyword evidence="5" id="KW-0812">Transmembrane</keyword>
<feature type="repeat" description="TPR" evidence="3">
    <location>
        <begin position="384"/>
        <end position="417"/>
    </location>
</feature>
<protein>
    <recommendedName>
        <fullName evidence="8">Tetratricopeptide repeat protein</fullName>
    </recommendedName>
</protein>
<dbReference type="Gene3D" id="1.25.40.10">
    <property type="entry name" value="Tetratricopeptide repeat domain"/>
    <property type="match status" value="3"/>
</dbReference>
<dbReference type="Pfam" id="PF13432">
    <property type="entry name" value="TPR_16"/>
    <property type="match status" value="1"/>
</dbReference>
<evidence type="ECO:0008006" key="8">
    <source>
        <dbReference type="Google" id="ProtNLM"/>
    </source>
</evidence>